<organism evidence="2 3">
    <name type="scientific">Dyadobacter pollutisoli</name>
    <dbReference type="NCBI Taxonomy" id="2910158"/>
    <lineage>
        <taxon>Bacteria</taxon>
        <taxon>Pseudomonadati</taxon>
        <taxon>Bacteroidota</taxon>
        <taxon>Cytophagia</taxon>
        <taxon>Cytophagales</taxon>
        <taxon>Spirosomataceae</taxon>
        <taxon>Dyadobacter</taxon>
    </lineage>
</organism>
<dbReference type="InterPro" id="IPR025380">
    <property type="entry name" value="DUF4369"/>
</dbReference>
<evidence type="ECO:0000313" key="2">
    <source>
        <dbReference type="EMBL" id="WAC10264.1"/>
    </source>
</evidence>
<dbReference type="Pfam" id="PF17127">
    <property type="entry name" value="DUF5106"/>
    <property type="match status" value="1"/>
</dbReference>
<gene>
    <name evidence="2" type="ORF">ON006_21195</name>
</gene>
<dbReference type="PROSITE" id="PS51352">
    <property type="entry name" value="THIOREDOXIN_2"/>
    <property type="match status" value="1"/>
</dbReference>
<dbReference type="Proteomes" id="UP001164653">
    <property type="component" value="Chromosome"/>
</dbReference>
<dbReference type="AlphaFoldDB" id="A0A9E8N5L4"/>
<protein>
    <submittedName>
        <fullName evidence="2">DUF5106 domain-containing protein</fullName>
    </submittedName>
</protein>
<dbReference type="InterPro" id="IPR000866">
    <property type="entry name" value="AhpC/TSA"/>
</dbReference>
<accession>A0A9E8N5L4</accession>
<name>A0A9E8N5L4_9BACT</name>
<evidence type="ECO:0000313" key="3">
    <source>
        <dbReference type="Proteomes" id="UP001164653"/>
    </source>
</evidence>
<proteinExistence type="predicted"/>
<dbReference type="Gene3D" id="3.40.30.10">
    <property type="entry name" value="Glutaredoxin"/>
    <property type="match status" value="1"/>
</dbReference>
<dbReference type="InterPro" id="IPR013766">
    <property type="entry name" value="Thioredoxin_domain"/>
</dbReference>
<keyword evidence="3" id="KW-1185">Reference proteome</keyword>
<dbReference type="InterPro" id="IPR050553">
    <property type="entry name" value="Thioredoxin_ResA/DsbE_sf"/>
</dbReference>
<dbReference type="PANTHER" id="PTHR42852">
    <property type="entry name" value="THIOL:DISULFIDE INTERCHANGE PROTEIN DSBE"/>
    <property type="match status" value="1"/>
</dbReference>
<dbReference type="Pfam" id="PF14289">
    <property type="entry name" value="DUF4369"/>
    <property type="match status" value="1"/>
</dbReference>
<evidence type="ECO:0000259" key="1">
    <source>
        <dbReference type="PROSITE" id="PS51352"/>
    </source>
</evidence>
<sequence length="468" mass="53182">MKDYTRTLFFAFLLTIALYTTGSAQGYRIEATIKGLRDSSLIIGHYNRSHNQFVPKDTAKADANGKMVFEGKTALPGGLYVILFPGNNRWVELVYSGKETNFSIETDTADVIGQMKVTGSKENQIFYTYQKELKSGSMQIEQLNKVKSPESQSKIRAIQDSFAAYRAKTLADNAQSFTVQLLKMSTEPEIPAAPKLANGKADSTWIFNYYKSHYWDTFDFADSRILNTPFLEPKLERYFKNLVVQVPDSVIKDADMIVKKASANKDVKAMVVFYITNQYENPKTVGTEAVWVHMANKYYLSGEMGTSEDVKKRIAEKVNTLKDLLVNKTFPALTLTDPAGKKVSVQTVQANYTILFFYAPTCGHCKEASPTLKAFYEKNKANGIKVMAISTEHNVEDWKSFITTYHFEDIINGFDSLNQIDFNKKFDVVTTPTVYILDKNKKIIARKMPVEQLEDFLNYYQNKMARKL</sequence>
<dbReference type="SUPFAM" id="SSF52833">
    <property type="entry name" value="Thioredoxin-like"/>
    <property type="match status" value="1"/>
</dbReference>
<reference evidence="2" key="1">
    <citation type="submission" date="2022-11" db="EMBL/GenBank/DDBJ databases">
        <title>Dyadobacter pollutisoli sp. nov., isolated from plastic dumped soil.</title>
        <authorList>
            <person name="Kim J.M."/>
            <person name="Kim K.R."/>
            <person name="Lee J.K."/>
            <person name="Hao L."/>
            <person name="Jeon C.O."/>
        </authorList>
    </citation>
    <scope>NUCLEOTIDE SEQUENCE</scope>
    <source>
        <strain evidence="2">U1</strain>
    </source>
</reference>
<dbReference type="EMBL" id="CP112998">
    <property type="protein sequence ID" value="WAC10264.1"/>
    <property type="molecule type" value="Genomic_DNA"/>
</dbReference>
<dbReference type="CDD" id="cd02966">
    <property type="entry name" value="TlpA_like_family"/>
    <property type="match status" value="1"/>
</dbReference>
<dbReference type="Pfam" id="PF00578">
    <property type="entry name" value="AhpC-TSA"/>
    <property type="match status" value="1"/>
</dbReference>
<dbReference type="InterPro" id="IPR033395">
    <property type="entry name" value="DUF5106"/>
</dbReference>
<feature type="domain" description="Thioredoxin" evidence="1">
    <location>
        <begin position="324"/>
        <end position="462"/>
    </location>
</feature>
<dbReference type="RefSeq" id="WP_244823856.1">
    <property type="nucleotide sequence ID" value="NZ_CP112998.1"/>
</dbReference>
<dbReference type="PANTHER" id="PTHR42852:SF13">
    <property type="entry name" value="PROTEIN DIPZ"/>
    <property type="match status" value="1"/>
</dbReference>
<dbReference type="KEGG" id="dpf:ON006_21195"/>
<dbReference type="InterPro" id="IPR036249">
    <property type="entry name" value="Thioredoxin-like_sf"/>
</dbReference>